<evidence type="ECO:0000256" key="9">
    <source>
        <dbReference type="SAM" id="Phobius"/>
    </source>
</evidence>
<evidence type="ECO:0000256" key="6">
    <source>
        <dbReference type="ARBA" id="ARBA00022777"/>
    </source>
</evidence>
<protein>
    <submittedName>
        <fullName evidence="11">Sensor histidine kinase</fullName>
        <ecNumber evidence="11">2.7.13.3</ecNumber>
    </submittedName>
</protein>
<keyword evidence="3" id="KW-0597">Phosphoprotein</keyword>
<keyword evidence="6 11" id="KW-0418">Kinase</keyword>
<dbReference type="Gene3D" id="6.10.340.10">
    <property type="match status" value="1"/>
</dbReference>
<dbReference type="InterPro" id="IPR033479">
    <property type="entry name" value="dCache_1"/>
</dbReference>
<dbReference type="EMBL" id="JAGRPV010000001">
    <property type="protein sequence ID" value="MDI4648958.1"/>
    <property type="molecule type" value="Genomic_DNA"/>
</dbReference>
<dbReference type="InterPro" id="IPR050640">
    <property type="entry name" value="Bact_2-comp_sensor_kinase"/>
</dbReference>
<comment type="caution">
    <text evidence="11">The sequence shown here is derived from an EMBL/GenBank/DDBJ whole genome shotgun (WGS) entry which is preliminary data.</text>
</comment>
<evidence type="ECO:0000256" key="2">
    <source>
        <dbReference type="ARBA" id="ARBA00022475"/>
    </source>
</evidence>
<dbReference type="RefSeq" id="WP_282911631.1">
    <property type="nucleotide sequence ID" value="NZ_JAGRPV010000001.1"/>
</dbReference>
<name>A0ABT6TQ33_9BACL</name>
<evidence type="ECO:0000256" key="5">
    <source>
        <dbReference type="ARBA" id="ARBA00022692"/>
    </source>
</evidence>
<evidence type="ECO:0000256" key="1">
    <source>
        <dbReference type="ARBA" id="ARBA00004651"/>
    </source>
</evidence>
<organism evidence="11 12">
    <name type="scientific">Cohnella hashimotonis</name>
    <dbReference type="NCBI Taxonomy" id="2826895"/>
    <lineage>
        <taxon>Bacteria</taxon>
        <taxon>Bacillati</taxon>
        <taxon>Bacillota</taxon>
        <taxon>Bacilli</taxon>
        <taxon>Bacillales</taxon>
        <taxon>Paenibacillaceae</taxon>
        <taxon>Cohnella</taxon>
    </lineage>
</organism>
<dbReference type="Pfam" id="PF02743">
    <property type="entry name" value="dCache_1"/>
    <property type="match status" value="1"/>
</dbReference>
<evidence type="ECO:0000256" key="7">
    <source>
        <dbReference type="ARBA" id="ARBA00022989"/>
    </source>
</evidence>
<reference evidence="11" key="1">
    <citation type="submission" date="2023-04" db="EMBL/GenBank/DDBJ databases">
        <title>Comparative genomic analysis of Cohnella hashimotonis sp. nov., isolated from the International Space Station.</title>
        <authorList>
            <person name="Venkateswaran K."/>
            <person name="Simpson A."/>
        </authorList>
    </citation>
    <scope>NUCLEOTIDE SEQUENCE</scope>
    <source>
        <strain evidence="11">F6_2S_P_1</strain>
    </source>
</reference>
<evidence type="ECO:0000256" key="4">
    <source>
        <dbReference type="ARBA" id="ARBA00022679"/>
    </source>
</evidence>
<feature type="domain" description="HAMP" evidence="10">
    <location>
        <begin position="333"/>
        <end position="385"/>
    </location>
</feature>
<dbReference type="Gene3D" id="3.30.450.20">
    <property type="entry name" value="PAS domain"/>
    <property type="match status" value="1"/>
</dbReference>
<dbReference type="CDD" id="cd18774">
    <property type="entry name" value="PDC2_HK_sensor"/>
    <property type="match status" value="1"/>
</dbReference>
<dbReference type="SUPFAM" id="SSF158472">
    <property type="entry name" value="HAMP domain-like"/>
    <property type="match status" value="1"/>
</dbReference>
<dbReference type="PANTHER" id="PTHR34220:SF7">
    <property type="entry name" value="SENSOR HISTIDINE KINASE YPDA"/>
    <property type="match status" value="1"/>
</dbReference>
<comment type="subcellular location">
    <subcellularLocation>
        <location evidence="1">Cell membrane</location>
        <topology evidence="1">Multi-pass membrane protein</topology>
    </subcellularLocation>
</comment>
<gene>
    <name evidence="11" type="ORF">KB449_28735</name>
</gene>
<keyword evidence="4 11" id="KW-0808">Transferase</keyword>
<proteinExistence type="predicted"/>
<accession>A0ABT6TQ33</accession>
<keyword evidence="12" id="KW-1185">Reference proteome</keyword>
<dbReference type="InterPro" id="IPR003594">
    <property type="entry name" value="HATPase_dom"/>
</dbReference>
<evidence type="ECO:0000313" key="12">
    <source>
        <dbReference type="Proteomes" id="UP001161691"/>
    </source>
</evidence>
<keyword evidence="7 9" id="KW-1133">Transmembrane helix</keyword>
<keyword evidence="8 9" id="KW-0472">Membrane</keyword>
<dbReference type="InterPro" id="IPR003660">
    <property type="entry name" value="HAMP_dom"/>
</dbReference>
<dbReference type="InterPro" id="IPR010559">
    <property type="entry name" value="Sig_transdc_His_kin_internal"/>
</dbReference>
<dbReference type="PANTHER" id="PTHR34220">
    <property type="entry name" value="SENSOR HISTIDINE KINASE YPDA"/>
    <property type="match status" value="1"/>
</dbReference>
<evidence type="ECO:0000259" key="10">
    <source>
        <dbReference type="PROSITE" id="PS50885"/>
    </source>
</evidence>
<dbReference type="SMART" id="SM00304">
    <property type="entry name" value="HAMP"/>
    <property type="match status" value="1"/>
</dbReference>
<dbReference type="PROSITE" id="PS50885">
    <property type="entry name" value="HAMP"/>
    <property type="match status" value="1"/>
</dbReference>
<dbReference type="Pfam" id="PF00672">
    <property type="entry name" value="HAMP"/>
    <property type="match status" value="1"/>
</dbReference>
<dbReference type="SUPFAM" id="SSF55874">
    <property type="entry name" value="ATPase domain of HSP90 chaperone/DNA topoisomerase II/histidine kinase"/>
    <property type="match status" value="1"/>
</dbReference>
<feature type="transmembrane region" description="Helical" evidence="9">
    <location>
        <begin position="313"/>
        <end position="333"/>
    </location>
</feature>
<dbReference type="CDD" id="cd06225">
    <property type="entry name" value="HAMP"/>
    <property type="match status" value="1"/>
</dbReference>
<evidence type="ECO:0000256" key="3">
    <source>
        <dbReference type="ARBA" id="ARBA00022553"/>
    </source>
</evidence>
<evidence type="ECO:0000256" key="8">
    <source>
        <dbReference type="ARBA" id="ARBA00023136"/>
    </source>
</evidence>
<dbReference type="InterPro" id="IPR036890">
    <property type="entry name" value="HATPase_C_sf"/>
</dbReference>
<keyword evidence="2" id="KW-1003">Cell membrane</keyword>
<dbReference type="Pfam" id="PF06580">
    <property type="entry name" value="His_kinase"/>
    <property type="match status" value="1"/>
</dbReference>
<dbReference type="Gene3D" id="3.30.565.10">
    <property type="entry name" value="Histidine kinase-like ATPase, C-terminal domain"/>
    <property type="match status" value="1"/>
</dbReference>
<dbReference type="EC" id="2.7.13.3" evidence="11"/>
<evidence type="ECO:0000313" key="11">
    <source>
        <dbReference type="EMBL" id="MDI4648958.1"/>
    </source>
</evidence>
<dbReference type="GO" id="GO:0004673">
    <property type="term" value="F:protein histidine kinase activity"/>
    <property type="evidence" value="ECO:0007669"/>
    <property type="project" value="UniProtKB-EC"/>
</dbReference>
<dbReference type="Proteomes" id="UP001161691">
    <property type="component" value="Unassembled WGS sequence"/>
</dbReference>
<keyword evidence="5 9" id="KW-0812">Transmembrane</keyword>
<dbReference type="Pfam" id="PF02518">
    <property type="entry name" value="HATPase_c"/>
    <property type="match status" value="1"/>
</dbReference>
<sequence length="609" mass="67918">MPRLPSLRALGRSVFSLRRLSIKRRLLAAFLITSLLPVAVVAIYSNQKYEASITNKLSASSTQVLDQLAQNTTRELEQYETLSETIIINKLIQGGLPKFTKMADIEKSELRTRIKDELGQQIFSISNLSNVIVLTNDGQSMFDLGFELYPEARIRELTTLVADSKSNAYWTGIRNNRGSSRIALSRRIFAENNLNRQIGYLIIVIDEKVFSRNTYESVDLGEGSSIYLSDAAGVVVSSLSPAIGQGSLYQEKVFEGVQARRQASREERAFYADVGGERTLVTSSYIRSADWYLVGMIPRSFLVSELSVLRHNVVLICLLILLLAGMLAMWIYISISGPVRKLLQYANQVRMGQLQQKIGPSYPDEMGILAETIDRMVGRLKELIYQVESEQQAKRDAELAMLQAQINPHFLFNTLNSLKWSAMLGGNDAVSQGIASLSELLRNTILVKEELIPLDRELDNLTHYATIQRIRYGDSFELEFAIEDELRDCLVPKFILQPIVENSILHGGGDEGRSVRIKVTGERDGARVRIRIRDDGKGFDAAEAGLRGTTHAKLSGIGIGNVDERIRLHFGVPYGLTTASVVQEGTETTIVLPIVLKGERDDVQNTDRG</sequence>